<keyword evidence="2" id="KW-1133">Transmembrane helix</keyword>
<dbReference type="PANTHER" id="PTHR42930">
    <property type="entry name" value="PHOSPHATE-SPECIFIC TRANSPORT SYSTEM ACCESSORY PROTEIN PHOU"/>
    <property type="match status" value="1"/>
</dbReference>
<dbReference type="SUPFAM" id="SSF109755">
    <property type="entry name" value="PhoU-like"/>
    <property type="match status" value="1"/>
</dbReference>
<dbReference type="Gene3D" id="1.20.58.220">
    <property type="entry name" value="Phosphate transport system protein phou homolog 2, domain 2"/>
    <property type="match status" value="1"/>
</dbReference>
<organism evidence="4 5">
    <name type="scientific">Devosia oryzisoli</name>
    <dbReference type="NCBI Taxonomy" id="2774138"/>
    <lineage>
        <taxon>Bacteria</taxon>
        <taxon>Pseudomonadati</taxon>
        <taxon>Pseudomonadota</taxon>
        <taxon>Alphaproteobacteria</taxon>
        <taxon>Hyphomicrobiales</taxon>
        <taxon>Devosiaceae</taxon>
        <taxon>Devosia</taxon>
    </lineage>
</organism>
<dbReference type="Proteomes" id="UP000654108">
    <property type="component" value="Unassembled WGS sequence"/>
</dbReference>
<sequence length="275" mass="30500">MAVSAHLAFNIVLAVIFLPLIVPVTRLIARLTPDKSGPVAEGPRHLDEAALSDPPAALAAAARETLRVGDIVGSMLENTLNGLRRNDESLCQSVYALDDQVDRLENAIKLYLAQLDQSGLDGPTKQKFTATLDYAINLEHVGDIIERSLSRMAMKKIESNLRFSTEGSGEIEEMFLETIDNLQLAQGVFLSQDPTLARRLMESKLVIRGLERSSTRSHMSRLKDKHPDTLQTSALHLDLLRDLKRINAHLISVANPILEEAGLLRESRLRKEQAR</sequence>
<dbReference type="GO" id="GO:0030643">
    <property type="term" value="P:intracellular phosphate ion homeostasis"/>
    <property type="evidence" value="ECO:0007669"/>
    <property type="project" value="InterPro"/>
</dbReference>
<evidence type="ECO:0000259" key="3">
    <source>
        <dbReference type="Pfam" id="PF01895"/>
    </source>
</evidence>
<dbReference type="InterPro" id="IPR038078">
    <property type="entry name" value="PhoU-like_sf"/>
</dbReference>
<feature type="domain" description="PhoU" evidence="3">
    <location>
        <begin position="171"/>
        <end position="255"/>
    </location>
</feature>
<proteinExistence type="inferred from homology"/>
<evidence type="ECO:0000313" key="5">
    <source>
        <dbReference type="Proteomes" id="UP000654108"/>
    </source>
</evidence>
<feature type="domain" description="PhoU" evidence="3">
    <location>
        <begin position="66"/>
        <end position="147"/>
    </location>
</feature>
<comment type="caution">
    <text evidence="4">The sequence shown here is derived from an EMBL/GenBank/DDBJ whole genome shotgun (WGS) entry which is preliminary data.</text>
</comment>
<keyword evidence="2" id="KW-0812">Transmembrane</keyword>
<reference evidence="4" key="1">
    <citation type="submission" date="2020-09" db="EMBL/GenBank/DDBJ databases">
        <title>Genome seq and assembly of Devosia sp.</title>
        <authorList>
            <person name="Chhetri G."/>
        </authorList>
    </citation>
    <scope>NUCLEOTIDE SEQUENCE</scope>
    <source>
        <strain evidence="4">PTR5</strain>
    </source>
</reference>
<dbReference type="InterPro" id="IPR026022">
    <property type="entry name" value="PhoU_dom"/>
</dbReference>
<feature type="transmembrane region" description="Helical" evidence="2">
    <location>
        <begin position="6"/>
        <end position="29"/>
    </location>
</feature>
<evidence type="ECO:0000256" key="1">
    <source>
        <dbReference type="ARBA" id="ARBA00008107"/>
    </source>
</evidence>
<dbReference type="InterPro" id="IPR028366">
    <property type="entry name" value="PhoU"/>
</dbReference>
<dbReference type="AlphaFoldDB" id="A0A927IS76"/>
<evidence type="ECO:0000313" key="4">
    <source>
        <dbReference type="EMBL" id="MBD8065179.1"/>
    </source>
</evidence>
<keyword evidence="5" id="KW-1185">Reference proteome</keyword>
<gene>
    <name evidence="4" type="ORF">IC608_06810</name>
</gene>
<name>A0A927IS76_9HYPH</name>
<dbReference type="Pfam" id="PF01895">
    <property type="entry name" value="PhoU"/>
    <property type="match status" value="2"/>
</dbReference>
<comment type="similarity">
    <text evidence="1">Belongs to the PhoU family.</text>
</comment>
<dbReference type="PANTHER" id="PTHR42930:SF3">
    <property type="entry name" value="PHOSPHATE-SPECIFIC TRANSPORT SYSTEM ACCESSORY PROTEIN PHOU"/>
    <property type="match status" value="1"/>
</dbReference>
<accession>A0A927IS76</accession>
<dbReference type="EMBL" id="JACYFU010000002">
    <property type="protein sequence ID" value="MBD8065179.1"/>
    <property type="molecule type" value="Genomic_DNA"/>
</dbReference>
<keyword evidence="2" id="KW-0472">Membrane</keyword>
<dbReference type="GO" id="GO:0045936">
    <property type="term" value="P:negative regulation of phosphate metabolic process"/>
    <property type="evidence" value="ECO:0007669"/>
    <property type="project" value="InterPro"/>
</dbReference>
<evidence type="ECO:0000256" key="2">
    <source>
        <dbReference type="SAM" id="Phobius"/>
    </source>
</evidence>
<protein>
    <submittedName>
        <fullName evidence="4">Na/Pi cotransporter family protein</fullName>
    </submittedName>
</protein>